<evidence type="ECO:0000256" key="7">
    <source>
        <dbReference type="SAM" id="MobiDB-lite"/>
    </source>
</evidence>
<dbReference type="GO" id="GO:0006417">
    <property type="term" value="P:regulation of translation"/>
    <property type="evidence" value="ECO:0007669"/>
    <property type="project" value="UniProtKB-KW"/>
</dbReference>
<dbReference type="SMART" id="SM01163">
    <property type="entry name" value="DUF1785"/>
    <property type="match status" value="1"/>
</dbReference>
<feature type="domain" description="Piwi" evidence="9">
    <location>
        <begin position="698"/>
        <end position="997"/>
    </location>
</feature>
<keyword evidence="5" id="KW-0943">RNA-mediated gene silencing</keyword>
<dbReference type="AlphaFoldDB" id="A0AA88TZ83"/>
<keyword evidence="4" id="KW-0694">RNA-binding</keyword>
<dbReference type="Pfam" id="PF16486">
    <property type="entry name" value="ArgoN"/>
    <property type="match status" value="1"/>
</dbReference>
<dbReference type="InterPro" id="IPR036397">
    <property type="entry name" value="RNaseH_sf"/>
</dbReference>
<dbReference type="GO" id="GO:0003723">
    <property type="term" value="F:RNA binding"/>
    <property type="evidence" value="ECO:0007669"/>
    <property type="project" value="UniProtKB-KW"/>
</dbReference>
<gene>
    <name evidence="10" type="ORF">RJ640_021502</name>
</gene>
<protein>
    <recommendedName>
        <fullName evidence="12">Argonaute 2</fullName>
    </recommendedName>
</protein>
<evidence type="ECO:0000259" key="9">
    <source>
        <dbReference type="PROSITE" id="PS50822"/>
    </source>
</evidence>
<feature type="region of interest" description="Disordered" evidence="7">
    <location>
        <begin position="1"/>
        <end position="42"/>
    </location>
</feature>
<dbReference type="InterPro" id="IPR036085">
    <property type="entry name" value="PAZ_dom_sf"/>
</dbReference>
<dbReference type="InterPro" id="IPR003165">
    <property type="entry name" value="Piwi"/>
</dbReference>
<evidence type="ECO:0000256" key="2">
    <source>
        <dbReference type="ARBA" id="ARBA00022491"/>
    </source>
</evidence>
<sequence length="1044" mass="116777">MDRTNYNRATGGSGRGPGRGRGRGGQYDHAAGGRGGQYDHAAGGRGGQYDYAAGGRGGQYDHAAGGRGGQYGRGRGPWPIHGATNVTPARPVGGPPREHQAWGPPRPNPQFAARGGPVGGARAWVSADPTRRPPETLPVASFVILSPNELAFMSDFVISDISSVKISDESKILPIKRPDRGGTLAVRSSRLLVNHFPLSFNPETTIMHYDVDIKPVISSKSRFVKKSIPKGDFRLIREKLFSDSSNEFSMQMTAYDGEKNIFSAETLPTGKFDVELSDGEGTKSRSYAFTIKFVNELKLSKLRDYLSGNLIHNPRDILQGMDLVLKEHPSRHRISVGRSSYSMEYRRQDDLRCGVAAFRGFQQSIKPTSQGLVLCLDYSVLAFRKRLPVIDFLKEHVRGFNGVNDVRRFRAQVTDVLRGLKVTVTHRLTKQKYTVAGLTDRNTQDLSFILEDIDGKNPPTEVGLVNYFREKYGQEIMYKDIPCLDLGKNKRKNYVPMEFCILAEGQRYDKEQLDRDAGLLLKKISLAPPRERKNAICEMLKAEDGPCGILIHDSFAYSGDVIQSFGIGVNENMTQIVSRVIAPPDLKLGTPAGNMNVVRVDKDKCQWNLVGKSVVEGRPVDRWALIDFSSFDRYNKLNPEKFIWNLRGRLKNLGIRIEEPLVCRFTNMHEFSDVNRLRRLLEGVIEEASRKSQGRLQIIVCVMAAKHYGYKYLKWVSETQIGVVTQCCLSSHANKGNDQYLANLGLKLNAKLGGSNAELIERLPRFEGEDHVMFIGADVNHPASQNTTCPSIAAVVATVNWPAANRYAARVCPQDHRKEKILSFGTMCLDLINTYARLNKVKPKKIVVFRDGVSEGQFDMVLNEELLDLKNAIYEEHYRPRITLVVAQKRHQTRLFLENERDGGSSGNVPPGTVVDTIIVHPFEFDFYLCSHYGGLGTSKPTHYYVLYDDHGFTSDQLQKLIYNLCFTFARCTKPVSLAPPVYYADLVAYRGRMFQEVVMELQSPASASSASSTSVTSSSSSANSFDERFYKLHPELQNIMFFV</sequence>
<dbReference type="GO" id="GO:0031047">
    <property type="term" value="P:regulatory ncRNA-mediated gene silencing"/>
    <property type="evidence" value="ECO:0007669"/>
    <property type="project" value="UniProtKB-KW"/>
</dbReference>
<feature type="compositionally biased region" description="Polar residues" evidence="7">
    <location>
        <begin position="1"/>
        <end position="10"/>
    </location>
</feature>
<dbReference type="PANTHER" id="PTHR22891">
    <property type="entry name" value="EUKARYOTIC TRANSLATION INITIATION FACTOR 2C"/>
    <property type="match status" value="1"/>
</dbReference>
<dbReference type="PROSITE" id="PS50821">
    <property type="entry name" value="PAZ"/>
    <property type="match status" value="1"/>
</dbReference>
<evidence type="ECO:0000256" key="3">
    <source>
        <dbReference type="ARBA" id="ARBA00022845"/>
    </source>
</evidence>
<dbReference type="Gene3D" id="3.40.50.2300">
    <property type="match status" value="1"/>
</dbReference>
<dbReference type="Pfam" id="PF02170">
    <property type="entry name" value="PAZ"/>
    <property type="match status" value="1"/>
</dbReference>
<dbReference type="PROSITE" id="PS50822">
    <property type="entry name" value="PIWI"/>
    <property type="match status" value="1"/>
</dbReference>
<dbReference type="EMBL" id="JAVXUO010003132">
    <property type="protein sequence ID" value="KAK2966358.1"/>
    <property type="molecule type" value="Genomic_DNA"/>
</dbReference>
<dbReference type="GO" id="GO:1990904">
    <property type="term" value="C:ribonucleoprotein complex"/>
    <property type="evidence" value="ECO:0007669"/>
    <property type="project" value="UniProtKB-KW"/>
</dbReference>
<dbReference type="SUPFAM" id="SSF53098">
    <property type="entry name" value="Ribonuclease H-like"/>
    <property type="match status" value="1"/>
</dbReference>
<reference evidence="10" key="1">
    <citation type="submission" date="2022-12" db="EMBL/GenBank/DDBJ databases">
        <title>Draft genome assemblies for two species of Escallonia (Escalloniales).</title>
        <authorList>
            <person name="Chanderbali A."/>
            <person name="Dervinis C."/>
            <person name="Anghel I."/>
            <person name="Soltis D."/>
            <person name="Soltis P."/>
            <person name="Zapata F."/>
        </authorList>
    </citation>
    <scope>NUCLEOTIDE SEQUENCE</scope>
    <source>
        <strain evidence="10">UCBG92.1500</strain>
        <tissue evidence="10">Leaf</tissue>
    </source>
</reference>
<dbReference type="Gene3D" id="3.30.420.10">
    <property type="entry name" value="Ribonuclease H-like superfamily/Ribonuclease H"/>
    <property type="match status" value="1"/>
</dbReference>
<dbReference type="SMART" id="SM00950">
    <property type="entry name" value="Piwi"/>
    <property type="match status" value="1"/>
</dbReference>
<organism evidence="10 11">
    <name type="scientific">Escallonia rubra</name>
    <dbReference type="NCBI Taxonomy" id="112253"/>
    <lineage>
        <taxon>Eukaryota</taxon>
        <taxon>Viridiplantae</taxon>
        <taxon>Streptophyta</taxon>
        <taxon>Embryophyta</taxon>
        <taxon>Tracheophyta</taxon>
        <taxon>Spermatophyta</taxon>
        <taxon>Magnoliopsida</taxon>
        <taxon>eudicotyledons</taxon>
        <taxon>Gunneridae</taxon>
        <taxon>Pentapetalae</taxon>
        <taxon>asterids</taxon>
        <taxon>campanulids</taxon>
        <taxon>Escalloniales</taxon>
        <taxon>Escalloniaceae</taxon>
        <taxon>Escallonia</taxon>
    </lineage>
</organism>
<evidence type="ECO:0000259" key="8">
    <source>
        <dbReference type="PROSITE" id="PS50821"/>
    </source>
</evidence>
<name>A0AA88TZ83_9ASTE</name>
<dbReference type="Proteomes" id="UP001187471">
    <property type="component" value="Unassembled WGS sequence"/>
</dbReference>
<keyword evidence="11" id="KW-1185">Reference proteome</keyword>
<dbReference type="SMART" id="SM00949">
    <property type="entry name" value="PAZ"/>
    <property type="match status" value="1"/>
</dbReference>
<dbReference type="Gene3D" id="2.170.260.10">
    <property type="entry name" value="paz domain"/>
    <property type="match status" value="1"/>
</dbReference>
<comment type="similarity">
    <text evidence="1">Belongs to the argonaute family. Ago subfamily.</text>
</comment>
<feature type="domain" description="PAZ" evidence="8">
    <location>
        <begin position="388"/>
        <end position="504"/>
    </location>
</feature>
<dbReference type="CDD" id="cd02846">
    <property type="entry name" value="PAZ_argonaute_like"/>
    <property type="match status" value="1"/>
</dbReference>
<dbReference type="InterPro" id="IPR014811">
    <property type="entry name" value="ArgoL1"/>
</dbReference>
<dbReference type="SUPFAM" id="SSF101690">
    <property type="entry name" value="PAZ domain"/>
    <property type="match status" value="1"/>
</dbReference>
<feature type="compositionally biased region" description="Gly residues" evidence="7">
    <location>
        <begin position="11"/>
        <end position="25"/>
    </location>
</feature>
<accession>A0AA88TZ83</accession>
<dbReference type="GO" id="GO:0051607">
    <property type="term" value="P:defense response to virus"/>
    <property type="evidence" value="ECO:0007669"/>
    <property type="project" value="UniProtKB-ARBA"/>
</dbReference>
<keyword evidence="2" id="KW-0678">Repressor</keyword>
<evidence type="ECO:0008006" key="12">
    <source>
        <dbReference type="Google" id="ProtNLM"/>
    </source>
</evidence>
<dbReference type="InterPro" id="IPR003100">
    <property type="entry name" value="PAZ_dom"/>
</dbReference>
<evidence type="ECO:0000313" key="11">
    <source>
        <dbReference type="Proteomes" id="UP001187471"/>
    </source>
</evidence>
<evidence type="ECO:0000256" key="1">
    <source>
        <dbReference type="ARBA" id="ARBA00008201"/>
    </source>
</evidence>
<keyword evidence="6" id="KW-0687">Ribonucleoprotein</keyword>
<evidence type="ECO:0000256" key="5">
    <source>
        <dbReference type="ARBA" id="ARBA00023158"/>
    </source>
</evidence>
<dbReference type="FunFam" id="2.170.260.10:FF:000008">
    <property type="entry name" value="Protein argonaute 7"/>
    <property type="match status" value="1"/>
</dbReference>
<dbReference type="Pfam" id="PF02171">
    <property type="entry name" value="Piwi"/>
    <property type="match status" value="1"/>
</dbReference>
<evidence type="ECO:0000313" key="10">
    <source>
        <dbReference type="EMBL" id="KAK2966358.1"/>
    </source>
</evidence>
<keyword evidence="3" id="KW-0810">Translation regulation</keyword>
<evidence type="ECO:0000256" key="6">
    <source>
        <dbReference type="ARBA" id="ARBA00023274"/>
    </source>
</evidence>
<dbReference type="CDD" id="cd04657">
    <property type="entry name" value="Piwi_ago-like"/>
    <property type="match status" value="1"/>
</dbReference>
<dbReference type="InterPro" id="IPR012337">
    <property type="entry name" value="RNaseH-like_sf"/>
</dbReference>
<proteinExistence type="inferred from homology"/>
<dbReference type="InterPro" id="IPR032474">
    <property type="entry name" value="Argonaute_N"/>
</dbReference>
<comment type="caution">
    <text evidence="10">The sequence shown here is derived from an EMBL/GenBank/DDBJ whole genome shotgun (WGS) entry which is preliminary data.</text>
</comment>
<dbReference type="InterPro" id="IPR045246">
    <property type="entry name" value="Piwi_ago-like"/>
</dbReference>
<dbReference type="Pfam" id="PF08699">
    <property type="entry name" value="ArgoL1"/>
    <property type="match status" value="1"/>
</dbReference>
<evidence type="ECO:0000256" key="4">
    <source>
        <dbReference type="ARBA" id="ARBA00022884"/>
    </source>
</evidence>